<evidence type="ECO:0000313" key="8">
    <source>
        <dbReference type="Proteomes" id="UP000887565"/>
    </source>
</evidence>
<dbReference type="Gene3D" id="3.60.21.60">
    <property type="match status" value="1"/>
</dbReference>
<dbReference type="PANTHER" id="PTHR12708:SF0">
    <property type="entry name" value="DNA POLYMERASE EPSILON SUBUNIT 2"/>
    <property type="match status" value="1"/>
</dbReference>
<feature type="domain" description="DNA polymerase alpha/delta/epsilon subunit B" evidence="7">
    <location>
        <begin position="94"/>
        <end position="253"/>
    </location>
</feature>
<evidence type="ECO:0000256" key="1">
    <source>
        <dbReference type="ARBA" id="ARBA00004123"/>
    </source>
</evidence>
<comment type="subcellular location">
    <subcellularLocation>
        <location evidence="1">Nucleus</location>
    </subcellularLocation>
</comment>
<dbReference type="GO" id="GO:0006261">
    <property type="term" value="P:DNA-templated DNA replication"/>
    <property type="evidence" value="ECO:0007669"/>
    <property type="project" value="InterPro"/>
</dbReference>
<dbReference type="WBParaSite" id="nRc.2.0.1.t00178-RA">
    <property type="protein sequence ID" value="nRc.2.0.1.t00178-RA"/>
    <property type="gene ID" value="nRc.2.0.1.g00178"/>
</dbReference>
<evidence type="ECO:0000256" key="3">
    <source>
        <dbReference type="ARBA" id="ARBA00022705"/>
    </source>
</evidence>
<dbReference type="InterPro" id="IPR016266">
    <property type="entry name" value="POLE2"/>
</dbReference>
<dbReference type="Pfam" id="PF04042">
    <property type="entry name" value="DNA_pol_E_B"/>
    <property type="match status" value="1"/>
</dbReference>
<keyword evidence="5" id="KW-0539">Nucleus</keyword>
<evidence type="ECO:0000256" key="4">
    <source>
        <dbReference type="ARBA" id="ARBA00023125"/>
    </source>
</evidence>
<dbReference type="InterPro" id="IPR007185">
    <property type="entry name" value="DNA_pol_a/d/e_bsu"/>
</dbReference>
<dbReference type="OMA" id="CENTIVL"/>
<dbReference type="AlphaFoldDB" id="A0A915HFK2"/>
<organism evidence="8 9">
    <name type="scientific">Romanomermis culicivorax</name>
    <name type="common">Nematode worm</name>
    <dbReference type="NCBI Taxonomy" id="13658"/>
    <lineage>
        <taxon>Eukaryota</taxon>
        <taxon>Metazoa</taxon>
        <taxon>Ecdysozoa</taxon>
        <taxon>Nematoda</taxon>
        <taxon>Enoplea</taxon>
        <taxon>Dorylaimia</taxon>
        <taxon>Mermithida</taxon>
        <taxon>Mermithoidea</taxon>
        <taxon>Mermithidae</taxon>
        <taxon>Romanomermis</taxon>
    </lineage>
</organism>
<evidence type="ECO:0000256" key="6">
    <source>
        <dbReference type="ARBA" id="ARBA00032930"/>
    </source>
</evidence>
<reference evidence="9" key="1">
    <citation type="submission" date="2022-11" db="UniProtKB">
        <authorList>
            <consortium name="WormBaseParasite"/>
        </authorList>
    </citation>
    <scope>IDENTIFICATION</scope>
</reference>
<evidence type="ECO:0000256" key="2">
    <source>
        <dbReference type="ARBA" id="ARBA00009560"/>
    </source>
</evidence>
<accession>A0A915HFK2</accession>
<evidence type="ECO:0000313" key="9">
    <source>
        <dbReference type="WBParaSite" id="nRc.2.0.1.t00178-RA"/>
    </source>
</evidence>
<proteinExistence type="inferred from homology"/>
<keyword evidence="8" id="KW-1185">Reference proteome</keyword>
<keyword evidence="4" id="KW-0238">DNA-binding</keyword>
<dbReference type="GO" id="GO:0003677">
    <property type="term" value="F:DNA binding"/>
    <property type="evidence" value="ECO:0007669"/>
    <property type="project" value="UniProtKB-KW"/>
</dbReference>
<dbReference type="PANTHER" id="PTHR12708">
    <property type="entry name" value="DNA POLYMERASE EPSILON SUBUNIT B"/>
    <property type="match status" value="1"/>
</dbReference>
<sequence length="294" mass="33436">MADPRPRALWKISNQLSTFQSGIFTENCVVLAEGCFCEGIFKAKAVGLPPIEDAQKTRDFFGPINIFGGSAKQCVKSISKLVEIERKQCSAAFVILSDVWLDDNLVNGFKALVDLIQEFPLIVQQSHFIFVPSLQDHLLNGIFPKPPLPSSVLSNVLSKLPRHHLATNPCRVQFFSQEIVIFREDIIEKMCRNCVKVPTDVRKLHHHFARTILSQNHLCPLPLNVSPVYWPFDFSMQLYPIPDLIICCDKYVQYTEKFHDCIITNPGSFSTSKFIFQVYYPVNKEVDDSSLPED</sequence>
<evidence type="ECO:0000259" key="7">
    <source>
        <dbReference type="Pfam" id="PF04042"/>
    </source>
</evidence>
<keyword evidence="3" id="KW-0235">DNA replication</keyword>
<name>A0A915HFK2_ROMCU</name>
<dbReference type="GO" id="GO:0042276">
    <property type="term" value="P:error-prone translesion synthesis"/>
    <property type="evidence" value="ECO:0007669"/>
    <property type="project" value="TreeGrafter"/>
</dbReference>
<protein>
    <recommendedName>
        <fullName evidence="6">DNA polymerase II subunit 2</fullName>
    </recommendedName>
</protein>
<evidence type="ECO:0000256" key="5">
    <source>
        <dbReference type="ARBA" id="ARBA00023242"/>
    </source>
</evidence>
<comment type="similarity">
    <text evidence="2">Belongs to the DNA polymerase epsilon subunit B family.</text>
</comment>
<dbReference type="GO" id="GO:0008622">
    <property type="term" value="C:epsilon DNA polymerase complex"/>
    <property type="evidence" value="ECO:0007669"/>
    <property type="project" value="InterPro"/>
</dbReference>
<dbReference type="Proteomes" id="UP000887565">
    <property type="component" value="Unplaced"/>
</dbReference>